<proteinExistence type="predicted"/>
<evidence type="ECO:0000313" key="3">
    <source>
        <dbReference type="Proteomes" id="UP001432014"/>
    </source>
</evidence>
<dbReference type="RefSeq" id="WP_329498199.1">
    <property type="nucleotide sequence ID" value="NZ_CP108460.1"/>
</dbReference>
<sequence length="144" mass="15903">MTSQPTEPYRMHPRTQDEIGAALPPSHRMAFYRDVGSAHEGEIAGVLRCRQLRLAIYNDPATTRPQRRQARDGSRAGLVCSPEGAGAAVSDWDDPSRGRVNRRAVHADREDLGRLHFEGPALLFPAEVWSAFVAVVKVGDFRAV</sequence>
<evidence type="ECO:0000313" key="2">
    <source>
        <dbReference type="EMBL" id="WUS56779.1"/>
    </source>
</evidence>
<feature type="region of interest" description="Disordered" evidence="1">
    <location>
        <begin position="60"/>
        <end position="98"/>
    </location>
</feature>
<keyword evidence="3" id="KW-1185">Reference proteome</keyword>
<name>A0ABZ1W7L2_9ACTN</name>
<reference evidence="2 3" key="1">
    <citation type="submission" date="2022-10" db="EMBL/GenBank/DDBJ databases">
        <title>The complete genomes of actinobacterial strains from the NBC collection.</title>
        <authorList>
            <person name="Joergensen T.S."/>
            <person name="Alvarez Arevalo M."/>
            <person name="Sterndorff E.B."/>
            <person name="Faurdal D."/>
            <person name="Vuksanovic O."/>
            <person name="Mourched A.-S."/>
            <person name="Charusanti P."/>
            <person name="Shaw S."/>
            <person name="Blin K."/>
            <person name="Weber T."/>
        </authorList>
    </citation>
    <scope>NUCLEOTIDE SEQUENCE [LARGE SCALE GENOMIC DNA]</scope>
    <source>
        <strain evidence="2 3">NBC_01247</strain>
    </source>
</reference>
<dbReference type="EMBL" id="CP108482">
    <property type="protein sequence ID" value="WUS56779.1"/>
    <property type="molecule type" value="Genomic_DNA"/>
</dbReference>
<dbReference type="Proteomes" id="UP001432014">
    <property type="component" value="Chromosome"/>
</dbReference>
<accession>A0ABZ1W7L2</accession>
<evidence type="ECO:0008006" key="4">
    <source>
        <dbReference type="Google" id="ProtNLM"/>
    </source>
</evidence>
<gene>
    <name evidence="2" type="ORF">OG469_15435</name>
</gene>
<evidence type="ECO:0000256" key="1">
    <source>
        <dbReference type="SAM" id="MobiDB-lite"/>
    </source>
</evidence>
<protein>
    <recommendedName>
        <fullName evidence="4">DUF397 domain-containing protein</fullName>
    </recommendedName>
</protein>
<organism evidence="2 3">
    <name type="scientific">Kitasatospora herbaricolor</name>
    <dbReference type="NCBI Taxonomy" id="68217"/>
    <lineage>
        <taxon>Bacteria</taxon>
        <taxon>Bacillati</taxon>
        <taxon>Actinomycetota</taxon>
        <taxon>Actinomycetes</taxon>
        <taxon>Kitasatosporales</taxon>
        <taxon>Streptomycetaceae</taxon>
        <taxon>Kitasatospora</taxon>
    </lineage>
</organism>